<accession>A0A3B1CCA0</accession>
<evidence type="ECO:0000256" key="1">
    <source>
        <dbReference type="ARBA" id="ARBA00022723"/>
    </source>
</evidence>
<gene>
    <name evidence="5" type="ORF">MNBD_NITROSPIRAE02-1096</name>
</gene>
<evidence type="ECO:0000256" key="3">
    <source>
        <dbReference type="ARBA" id="ARBA00023014"/>
    </source>
</evidence>
<feature type="domain" description="4Fe-4S ferredoxin-type" evidence="4">
    <location>
        <begin position="160"/>
        <end position="189"/>
    </location>
</feature>
<reference evidence="5" key="1">
    <citation type="submission" date="2018-06" db="EMBL/GenBank/DDBJ databases">
        <authorList>
            <person name="Zhirakovskaya E."/>
        </authorList>
    </citation>
    <scope>NUCLEOTIDE SEQUENCE</scope>
</reference>
<protein>
    <recommendedName>
        <fullName evidence="4">4Fe-4S ferredoxin-type domain-containing protein</fullName>
    </recommendedName>
</protein>
<keyword evidence="1" id="KW-0479">Metal-binding</keyword>
<dbReference type="AlphaFoldDB" id="A0A3B1CCA0"/>
<evidence type="ECO:0000259" key="4">
    <source>
        <dbReference type="PROSITE" id="PS51379"/>
    </source>
</evidence>
<dbReference type="GO" id="GO:0051539">
    <property type="term" value="F:4 iron, 4 sulfur cluster binding"/>
    <property type="evidence" value="ECO:0007669"/>
    <property type="project" value="InterPro"/>
</dbReference>
<name>A0A3B1CCA0_9ZZZZ</name>
<dbReference type="EMBL" id="UOGH01000075">
    <property type="protein sequence ID" value="VAX28086.1"/>
    <property type="molecule type" value="Genomic_DNA"/>
</dbReference>
<dbReference type="PROSITE" id="PS51379">
    <property type="entry name" value="4FE4S_FER_2"/>
    <property type="match status" value="2"/>
</dbReference>
<dbReference type="GO" id="GO:0046872">
    <property type="term" value="F:metal ion binding"/>
    <property type="evidence" value="ECO:0007669"/>
    <property type="project" value="UniProtKB-KW"/>
</dbReference>
<dbReference type="SUPFAM" id="SSF140490">
    <property type="entry name" value="Nqo1C-terminal domain-like"/>
    <property type="match status" value="1"/>
</dbReference>
<keyword evidence="2" id="KW-0408">Iron</keyword>
<dbReference type="SUPFAM" id="SSF54862">
    <property type="entry name" value="4Fe-4S ferredoxins"/>
    <property type="match status" value="1"/>
</dbReference>
<dbReference type="PANTHER" id="PTHR43578:SF3">
    <property type="entry name" value="NADH-QUINONE OXIDOREDUCTASE SUBUNIT F"/>
    <property type="match status" value="1"/>
</dbReference>
<proteinExistence type="predicted"/>
<dbReference type="InterPro" id="IPR037207">
    <property type="entry name" value="Nuop51_4Fe4S-bd_sf"/>
</dbReference>
<dbReference type="Gene3D" id="1.20.1440.230">
    <property type="entry name" value="NADH-ubiquinone oxidoreductase 51kDa subunit, iron-sulphur binding domain"/>
    <property type="match status" value="1"/>
</dbReference>
<dbReference type="Gene3D" id="3.30.70.20">
    <property type="match status" value="1"/>
</dbReference>
<dbReference type="Pfam" id="PF00037">
    <property type="entry name" value="Fer4"/>
    <property type="match status" value="1"/>
</dbReference>
<dbReference type="PANTHER" id="PTHR43578">
    <property type="entry name" value="NADH-QUINONE OXIDOREDUCTASE SUBUNIT F"/>
    <property type="match status" value="1"/>
</dbReference>
<dbReference type="InterPro" id="IPR019575">
    <property type="entry name" value="Nuop51_4Fe4S-bd"/>
</dbReference>
<feature type="domain" description="4Fe-4S ferredoxin-type" evidence="4">
    <location>
        <begin position="123"/>
        <end position="152"/>
    </location>
</feature>
<dbReference type="InterPro" id="IPR017896">
    <property type="entry name" value="4Fe4S_Fe-S-bd"/>
</dbReference>
<organism evidence="5">
    <name type="scientific">hydrothermal vent metagenome</name>
    <dbReference type="NCBI Taxonomy" id="652676"/>
    <lineage>
        <taxon>unclassified sequences</taxon>
        <taxon>metagenomes</taxon>
        <taxon>ecological metagenomes</taxon>
    </lineage>
</organism>
<dbReference type="Pfam" id="PF10589">
    <property type="entry name" value="NADH_4Fe-4S"/>
    <property type="match status" value="1"/>
</dbReference>
<keyword evidence="3" id="KW-0411">Iron-sulfur</keyword>
<evidence type="ECO:0000256" key="2">
    <source>
        <dbReference type="ARBA" id="ARBA00023004"/>
    </source>
</evidence>
<evidence type="ECO:0000313" key="5">
    <source>
        <dbReference type="EMBL" id="VAX28086.1"/>
    </source>
</evidence>
<sequence length="197" mass="22552">MPETKEKNLKEIFEEIEEQKCVVRKGLRLLDEFINGPMCGRCLPCPMGSYEMRVRLERLSEARGTEEDIRVISDIAPKMLETSMCKKGKDTARFFIDTLEEMSEEYAVHAGGTCPAKECNALFVYRVIPHKCTMCGDCLEACKDFAIIGEKKLPYRLGYLPFEIAEKRCTRCGECIKVCKDNAIEIVDIREMEKVEV</sequence>